<evidence type="ECO:0000256" key="8">
    <source>
        <dbReference type="HAMAP-Rule" id="MF_01471"/>
    </source>
</evidence>
<dbReference type="EMBL" id="CP009513">
    <property type="protein sequence ID" value="AKB67209.1"/>
    <property type="molecule type" value="Genomic_DNA"/>
</dbReference>
<dbReference type="PANTHER" id="PTHR34405:SF3">
    <property type="entry name" value="CRISPR-ASSOCIATED ENDORIBONUCLEASE CAS2 3"/>
    <property type="match status" value="1"/>
</dbReference>
<dbReference type="Pfam" id="PF09827">
    <property type="entry name" value="CRISPR_Cas2"/>
    <property type="match status" value="1"/>
</dbReference>
<dbReference type="NCBIfam" id="TIGR01573">
    <property type="entry name" value="cas2"/>
    <property type="match status" value="1"/>
</dbReference>
<feature type="binding site" evidence="8">
    <location>
        <position position="8"/>
    </location>
    <ligand>
        <name>Mg(2+)</name>
        <dbReference type="ChEBI" id="CHEBI:18420"/>
        <note>catalytic</note>
    </ligand>
</feature>
<dbReference type="PATRIC" id="fig|1434114.4.peg.821"/>
<evidence type="ECO:0000256" key="5">
    <source>
        <dbReference type="ARBA" id="ARBA00022801"/>
    </source>
</evidence>
<dbReference type="InterPro" id="IPR019199">
    <property type="entry name" value="Virulence_VapD/CRISPR_Cas2"/>
</dbReference>
<dbReference type="GeneID" id="24876836"/>
<accession>A0A0E3WMX6</accession>
<dbReference type="GO" id="GO:0004521">
    <property type="term" value="F:RNA endonuclease activity"/>
    <property type="evidence" value="ECO:0007669"/>
    <property type="project" value="InterPro"/>
</dbReference>
<gene>
    <name evidence="8" type="primary">cas2</name>
    <name evidence="9" type="ORF">MSMAL_0666</name>
</gene>
<dbReference type="RefSeq" id="WP_048039795.1">
    <property type="nucleotide sequence ID" value="NZ_CP009513.1"/>
</dbReference>
<evidence type="ECO:0000313" key="10">
    <source>
        <dbReference type="Proteomes" id="UP000033063"/>
    </source>
</evidence>
<name>A0A0E3WMX6_METMZ</name>
<dbReference type="GO" id="GO:0046872">
    <property type="term" value="F:metal ion binding"/>
    <property type="evidence" value="ECO:0007669"/>
    <property type="project" value="UniProtKB-UniRule"/>
</dbReference>
<dbReference type="SUPFAM" id="SSF143430">
    <property type="entry name" value="TTP0101/SSO1404-like"/>
    <property type="match status" value="1"/>
</dbReference>
<evidence type="ECO:0000256" key="1">
    <source>
        <dbReference type="ARBA" id="ARBA00001946"/>
    </source>
</evidence>
<evidence type="ECO:0000313" key="9">
    <source>
        <dbReference type="EMBL" id="AKB67209.1"/>
    </source>
</evidence>
<evidence type="ECO:0000256" key="3">
    <source>
        <dbReference type="ARBA" id="ARBA00022723"/>
    </source>
</evidence>
<dbReference type="InterPro" id="IPR021127">
    <property type="entry name" value="CRISPR_associated_Cas2"/>
</dbReference>
<dbReference type="Proteomes" id="UP000033063">
    <property type="component" value="Chromosome"/>
</dbReference>
<sequence length="96" mass="11282">MLVWVIYDITDNRTRQKVSDRCKNYGLYRVQKSVFLGDLNTNDRESLGLECEELIDTEKDSVYVFPMDEQSFKKVQLLGQAFDKDLVSDEVITKFF</sequence>
<comment type="similarity">
    <text evidence="8">Belongs to the CRISPR-associated endoribonuclease Cas2 protein family.</text>
</comment>
<keyword evidence="7 8" id="KW-0051">Antiviral defense</keyword>
<dbReference type="Gene3D" id="3.30.70.240">
    <property type="match status" value="1"/>
</dbReference>
<organism evidence="9 10">
    <name type="scientific">Methanosarcina mazei LYC</name>
    <dbReference type="NCBI Taxonomy" id="1434114"/>
    <lineage>
        <taxon>Archaea</taxon>
        <taxon>Methanobacteriati</taxon>
        <taxon>Methanobacteriota</taxon>
        <taxon>Stenosarchaea group</taxon>
        <taxon>Methanomicrobia</taxon>
        <taxon>Methanosarcinales</taxon>
        <taxon>Methanosarcinaceae</taxon>
        <taxon>Methanosarcina</taxon>
    </lineage>
</organism>
<protein>
    <recommendedName>
        <fullName evidence="8">CRISPR-associated endoribonuclease Cas2</fullName>
        <ecNumber evidence="8">3.1.-.-</ecNumber>
    </recommendedName>
</protein>
<reference evidence="9 10" key="1">
    <citation type="submission" date="2014-07" db="EMBL/GenBank/DDBJ databases">
        <title>Methanogenic archaea and the global carbon cycle.</title>
        <authorList>
            <person name="Henriksen J.R."/>
            <person name="Luke J."/>
            <person name="Reinhart S."/>
            <person name="Benedict M.N."/>
            <person name="Youngblut N.D."/>
            <person name="Metcalf M.E."/>
            <person name="Whitaker R.J."/>
            <person name="Metcalf W.W."/>
        </authorList>
    </citation>
    <scope>NUCLEOTIDE SEQUENCE [LARGE SCALE GENOMIC DNA]</scope>
    <source>
        <strain evidence="9 10">LYC</strain>
    </source>
</reference>
<dbReference type="AlphaFoldDB" id="A0A0E3WMX6"/>
<dbReference type="HAMAP" id="MF_01471">
    <property type="entry name" value="Cas2"/>
    <property type="match status" value="1"/>
</dbReference>
<evidence type="ECO:0000256" key="7">
    <source>
        <dbReference type="ARBA" id="ARBA00023118"/>
    </source>
</evidence>
<keyword evidence="4 8" id="KW-0255">Endonuclease</keyword>
<proteinExistence type="inferred from homology"/>
<comment type="cofactor">
    <cofactor evidence="1 8">
        <name>Mg(2+)</name>
        <dbReference type="ChEBI" id="CHEBI:18420"/>
    </cofactor>
</comment>
<evidence type="ECO:0000256" key="4">
    <source>
        <dbReference type="ARBA" id="ARBA00022759"/>
    </source>
</evidence>
<dbReference type="GO" id="GO:0043571">
    <property type="term" value="P:maintenance of CRISPR repeat elements"/>
    <property type="evidence" value="ECO:0007669"/>
    <property type="project" value="UniProtKB-UniRule"/>
</dbReference>
<comment type="function">
    <text evidence="8">CRISPR (clustered regularly interspaced short palindromic repeat), is an adaptive immune system that provides protection against mobile genetic elements (viruses, transposable elements and conjugative plasmids). CRISPR clusters contain sequences complementary to antecedent mobile elements and target invading nucleic acids. CRISPR clusters are transcribed and processed into CRISPR RNA (crRNA). Functions as a ssRNA-specific endoribonuclease. Involved in the integration of spacer DNA into the CRISPR cassette.</text>
</comment>
<dbReference type="PANTHER" id="PTHR34405">
    <property type="entry name" value="CRISPR-ASSOCIATED ENDORIBONUCLEASE CAS2"/>
    <property type="match status" value="1"/>
</dbReference>
<dbReference type="EC" id="3.1.-.-" evidence="8"/>
<dbReference type="HOGENOM" id="CLU_161124_2_0_2"/>
<keyword evidence="5 8" id="KW-0378">Hydrolase</keyword>
<evidence type="ECO:0000256" key="2">
    <source>
        <dbReference type="ARBA" id="ARBA00022722"/>
    </source>
</evidence>
<evidence type="ECO:0000256" key="6">
    <source>
        <dbReference type="ARBA" id="ARBA00022842"/>
    </source>
</evidence>
<dbReference type="CDD" id="cd09725">
    <property type="entry name" value="Cas2_I_II_III"/>
    <property type="match status" value="1"/>
</dbReference>
<keyword evidence="3 8" id="KW-0479">Metal-binding</keyword>
<keyword evidence="6 8" id="KW-0460">Magnesium</keyword>
<dbReference type="GO" id="GO:0016787">
    <property type="term" value="F:hydrolase activity"/>
    <property type="evidence" value="ECO:0007669"/>
    <property type="project" value="UniProtKB-KW"/>
</dbReference>
<keyword evidence="2 8" id="KW-0540">Nuclease</keyword>
<comment type="subunit">
    <text evidence="8">Homodimer, forms a heterotetramer with a Cas1 homodimer.</text>
</comment>
<dbReference type="GO" id="GO:0051607">
    <property type="term" value="P:defense response to virus"/>
    <property type="evidence" value="ECO:0007669"/>
    <property type="project" value="UniProtKB-UniRule"/>
</dbReference>